<dbReference type="STRING" id="81972.D7MK23"/>
<keyword evidence="6" id="KW-0472">Membrane</keyword>
<feature type="domain" description="Wall-associated receptor kinase galacturonan-binding" evidence="11">
    <location>
        <begin position="22"/>
        <end position="85"/>
    </location>
</feature>
<evidence type="ECO:0000313" key="14">
    <source>
        <dbReference type="Proteomes" id="UP000008694"/>
    </source>
</evidence>
<comment type="subcellular location">
    <subcellularLocation>
        <location evidence="1">Membrane</location>
        <topology evidence="1">Single-pass type I membrane protein</topology>
    </subcellularLocation>
</comment>
<dbReference type="GO" id="GO:0016020">
    <property type="term" value="C:membrane"/>
    <property type="evidence" value="ECO:0007669"/>
    <property type="project" value="UniProtKB-SubCell"/>
</dbReference>
<keyword evidence="4" id="KW-0732">Signal</keyword>
<dbReference type="Pfam" id="PF13947">
    <property type="entry name" value="GUB_WAK_bind"/>
    <property type="match status" value="1"/>
</dbReference>
<evidence type="ECO:0000256" key="8">
    <source>
        <dbReference type="ARBA" id="ARBA00023180"/>
    </source>
</evidence>
<keyword evidence="14" id="KW-1185">Reference proteome</keyword>
<evidence type="ECO:0000256" key="10">
    <source>
        <dbReference type="ARBA" id="ARBA00048679"/>
    </source>
</evidence>
<evidence type="ECO:0000256" key="5">
    <source>
        <dbReference type="ARBA" id="ARBA00022989"/>
    </source>
</evidence>
<evidence type="ECO:0000256" key="2">
    <source>
        <dbReference type="ARBA" id="ARBA00012513"/>
    </source>
</evidence>
<dbReference type="EC" id="2.7.11.1" evidence="2"/>
<keyword evidence="5" id="KW-1133">Transmembrane helix</keyword>
<dbReference type="InterPro" id="IPR032872">
    <property type="entry name" value="WAK_assoc_C"/>
</dbReference>
<dbReference type="Pfam" id="PF14380">
    <property type="entry name" value="WAK_assoc"/>
    <property type="match status" value="1"/>
</dbReference>
<feature type="domain" description="Wall-associated receptor kinase C-terminal" evidence="12">
    <location>
        <begin position="145"/>
        <end position="211"/>
    </location>
</feature>
<keyword evidence="3" id="KW-0812">Transmembrane</keyword>
<sequence>MGLLLSPSSLPLSSVCQREHICDTLFRCGNLTAGFPFWGESRPEPCGHPSLVLQCHQNKTALIISGQMYRVLQIDKTSNRLRLARDDFLSESFCSATFTSTTVTPELFELLPDYTNLYVYYGCNACFQDPVNFTCPKLGVASVHRDNNYHENCGASFKIIVPTSYVPEGESLNVTNLQNVIKEGFEVKLRIAERPCQECKSSGGICAYRVATPVCCKAANSSSEPICTPMIPSGKFLNSQQVS</sequence>
<dbReference type="GO" id="GO:0004674">
    <property type="term" value="F:protein serine/threonine kinase activity"/>
    <property type="evidence" value="ECO:0007669"/>
    <property type="project" value="UniProtKB-KW"/>
</dbReference>
<evidence type="ECO:0000259" key="11">
    <source>
        <dbReference type="Pfam" id="PF13947"/>
    </source>
</evidence>
<protein>
    <recommendedName>
        <fullName evidence="2">non-specific serine/threonine protein kinase</fullName>
        <ecNumber evidence="2">2.7.11.1</ecNumber>
    </recommendedName>
</protein>
<evidence type="ECO:0000259" key="12">
    <source>
        <dbReference type="Pfam" id="PF14380"/>
    </source>
</evidence>
<keyword evidence="7" id="KW-0675">Receptor</keyword>
<dbReference type="PANTHER" id="PTHR33138">
    <property type="entry name" value="OS01G0690200 PROTEIN"/>
    <property type="match status" value="1"/>
</dbReference>
<organism evidence="14">
    <name type="scientific">Arabidopsis lyrata subsp. lyrata</name>
    <name type="common">Lyre-leaved rock-cress</name>
    <dbReference type="NCBI Taxonomy" id="81972"/>
    <lineage>
        <taxon>Eukaryota</taxon>
        <taxon>Viridiplantae</taxon>
        <taxon>Streptophyta</taxon>
        <taxon>Embryophyta</taxon>
        <taxon>Tracheophyta</taxon>
        <taxon>Spermatophyta</taxon>
        <taxon>Magnoliopsida</taxon>
        <taxon>eudicotyledons</taxon>
        <taxon>Gunneridae</taxon>
        <taxon>Pentapetalae</taxon>
        <taxon>rosids</taxon>
        <taxon>malvids</taxon>
        <taxon>Brassicales</taxon>
        <taxon>Brassicaceae</taxon>
        <taxon>Camelineae</taxon>
        <taxon>Arabidopsis</taxon>
    </lineage>
</organism>
<evidence type="ECO:0000256" key="3">
    <source>
        <dbReference type="ARBA" id="ARBA00022692"/>
    </source>
</evidence>
<evidence type="ECO:0000256" key="7">
    <source>
        <dbReference type="ARBA" id="ARBA00023170"/>
    </source>
</evidence>
<dbReference type="Proteomes" id="UP000008694">
    <property type="component" value="Unassembled WGS sequence"/>
</dbReference>
<accession>D7MK23</accession>
<name>D7MK23_ARALL</name>
<evidence type="ECO:0000313" key="13">
    <source>
        <dbReference type="EMBL" id="EFH45053.1"/>
    </source>
</evidence>
<dbReference type="AlphaFoldDB" id="D7MK23"/>
<evidence type="ECO:0000256" key="9">
    <source>
        <dbReference type="ARBA" id="ARBA00047899"/>
    </source>
</evidence>
<dbReference type="EMBL" id="GL348719">
    <property type="protein sequence ID" value="EFH45053.1"/>
    <property type="molecule type" value="Genomic_DNA"/>
</dbReference>
<gene>
    <name evidence="13" type="ORF">ARALYDRAFT_916532</name>
</gene>
<dbReference type="eggNOG" id="KOG1187">
    <property type="taxonomic scope" value="Eukaryota"/>
</dbReference>
<evidence type="ECO:0000256" key="6">
    <source>
        <dbReference type="ARBA" id="ARBA00023136"/>
    </source>
</evidence>
<comment type="catalytic activity">
    <reaction evidence="9">
        <text>L-threonyl-[protein] + ATP = O-phospho-L-threonyl-[protein] + ADP + H(+)</text>
        <dbReference type="Rhea" id="RHEA:46608"/>
        <dbReference type="Rhea" id="RHEA-COMP:11060"/>
        <dbReference type="Rhea" id="RHEA-COMP:11605"/>
        <dbReference type="ChEBI" id="CHEBI:15378"/>
        <dbReference type="ChEBI" id="CHEBI:30013"/>
        <dbReference type="ChEBI" id="CHEBI:30616"/>
        <dbReference type="ChEBI" id="CHEBI:61977"/>
        <dbReference type="ChEBI" id="CHEBI:456216"/>
        <dbReference type="EC" id="2.7.11.1"/>
    </reaction>
</comment>
<evidence type="ECO:0000256" key="1">
    <source>
        <dbReference type="ARBA" id="ARBA00004479"/>
    </source>
</evidence>
<dbReference type="InterPro" id="IPR025287">
    <property type="entry name" value="WAK_GUB"/>
</dbReference>
<reference evidence="14" key="1">
    <citation type="journal article" date="2011" name="Nat. Genet.">
        <title>The Arabidopsis lyrata genome sequence and the basis of rapid genome size change.</title>
        <authorList>
            <person name="Hu T.T."/>
            <person name="Pattyn P."/>
            <person name="Bakker E.G."/>
            <person name="Cao J."/>
            <person name="Cheng J.-F."/>
            <person name="Clark R.M."/>
            <person name="Fahlgren N."/>
            <person name="Fawcett J.A."/>
            <person name="Grimwood J."/>
            <person name="Gundlach H."/>
            <person name="Haberer G."/>
            <person name="Hollister J.D."/>
            <person name="Ossowski S."/>
            <person name="Ottilar R.P."/>
            <person name="Salamov A.A."/>
            <person name="Schneeberger K."/>
            <person name="Spannagl M."/>
            <person name="Wang X."/>
            <person name="Yang L."/>
            <person name="Nasrallah M.E."/>
            <person name="Bergelson J."/>
            <person name="Carrington J.C."/>
            <person name="Gaut B.S."/>
            <person name="Schmutz J."/>
            <person name="Mayer K.F.X."/>
            <person name="Van de Peer Y."/>
            <person name="Grigoriev I.V."/>
            <person name="Nordborg M."/>
            <person name="Weigel D."/>
            <person name="Guo Y.-L."/>
        </authorList>
    </citation>
    <scope>NUCLEOTIDE SEQUENCE [LARGE SCALE GENOMIC DNA]</scope>
    <source>
        <strain evidence="14">cv. MN47</strain>
    </source>
</reference>
<dbReference type="HOGENOM" id="CLU_000288_38_2_1"/>
<evidence type="ECO:0000256" key="4">
    <source>
        <dbReference type="ARBA" id="ARBA00022729"/>
    </source>
</evidence>
<dbReference type="PANTHER" id="PTHR33138:SF11">
    <property type="entry name" value="KINASE-LIKE PROTEIN"/>
    <property type="match status" value="1"/>
</dbReference>
<dbReference type="Gramene" id="scaffold_704274.1">
    <property type="protein sequence ID" value="scaffold_704274.1"/>
    <property type="gene ID" value="scaffold_704274.1"/>
</dbReference>
<dbReference type="GO" id="GO:0030247">
    <property type="term" value="F:polysaccharide binding"/>
    <property type="evidence" value="ECO:0007669"/>
    <property type="project" value="InterPro"/>
</dbReference>
<keyword evidence="8" id="KW-0325">Glycoprotein</keyword>
<comment type="catalytic activity">
    <reaction evidence="10">
        <text>L-seryl-[protein] + ATP = O-phospho-L-seryl-[protein] + ADP + H(+)</text>
        <dbReference type="Rhea" id="RHEA:17989"/>
        <dbReference type="Rhea" id="RHEA-COMP:9863"/>
        <dbReference type="Rhea" id="RHEA-COMP:11604"/>
        <dbReference type="ChEBI" id="CHEBI:15378"/>
        <dbReference type="ChEBI" id="CHEBI:29999"/>
        <dbReference type="ChEBI" id="CHEBI:30616"/>
        <dbReference type="ChEBI" id="CHEBI:83421"/>
        <dbReference type="ChEBI" id="CHEBI:456216"/>
        <dbReference type="EC" id="2.7.11.1"/>
    </reaction>
</comment>
<proteinExistence type="predicted"/>